<feature type="domain" description="Major facilitator superfamily (MFS) profile" evidence="6">
    <location>
        <begin position="1"/>
        <end position="399"/>
    </location>
</feature>
<reference evidence="8" key="4">
    <citation type="submission" date="2020-09" db="EMBL/GenBank/DDBJ databases">
        <authorList>
            <person name="Sun Q."/>
            <person name="Ohkuma M."/>
        </authorList>
    </citation>
    <scope>NUCLEOTIDE SEQUENCE</scope>
    <source>
        <strain evidence="8">JCM 31740</strain>
    </source>
</reference>
<reference evidence="9" key="2">
    <citation type="submission" date="2018-04" db="EMBL/GenBank/DDBJ databases">
        <title>Complete genome sequence of Sulfodiicoccus acidiphilus strain HS-1.</title>
        <authorList>
            <person name="Sakai H.D."/>
            <person name="Kurosawa N."/>
        </authorList>
    </citation>
    <scope>NUCLEOTIDE SEQUENCE [LARGE SCALE GENOMIC DNA]</scope>
    <source>
        <strain evidence="9">HS-1</strain>
    </source>
</reference>
<keyword evidence="9" id="KW-1185">Reference proteome</keyword>
<feature type="transmembrane region" description="Helical" evidence="5">
    <location>
        <begin position="135"/>
        <end position="158"/>
    </location>
</feature>
<dbReference type="Gene3D" id="1.20.1250.20">
    <property type="entry name" value="MFS general substrate transporter like domains"/>
    <property type="match status" value="2"/>
</dbReference>
<comment type="subcellular location">
    <subcellularLocation>
        <location evidence="1">Membrane</location>
        <topology evidence="1">Multi-pass membrane protein</topology>
    </subcellularLocation>
</comment>
<feature type="transmembrane region" description="Helical" evidence="5">
    <location>
        <begin position="170"/>
        <end position="188"/>
    </location>
</feature>
<reference evidence="7" key="3">
    <citation type="journal article" date="2019" name="BMC Res. Notes">
        <title>Complete genome sequence of the Sulfodiicoccus acidiphilus strain HS-1T, the first crenarchaeon that lacks polB3, isolated from an acidic hot spring in Ohwaku-dani, Hakone, Japan.</title>
        <authorList>
            <person name="Sakai H.D."/>
            <person name="Kurosawa N."/>
        </authorList>
    </citation>
    <scope>NUCLEOTIDE SEQUENCE</scope>
    <source>
        <strain evidence="7">HS-1</strain>
    </source>
</reference>
<dbReference type="Proteomes" id="UP000276741">
    <property type="component" value="Chromosome"/>
</dbReference>
<dbReference type="SUPFAM" id="SSF103473">
    <property type="entry name" value="MFS general substrate transporter"/>
    <property type="match status" value="1"/>
</dbReference>
<feature type="transmembrane region" description="Helical" evidence="5">
    <location>
        <begin position="280"/>
        <end position="299"/>
    </location>
</feature>
<dbReference type="GO" id="GO:0022857">
    <property type="term" value="F:transmembrane transporter activity"/>
    <property type="evidence" value="ECO:0007669"/>
    <property type="project" value="InterPro"/>
</dbReference>
<dbReference type="EMBL" id="AP018553">
    <property type="protein sequence ID" value="BBD73448.1"/>
    <property type="molecule type" value="Genomic_DNA"/>
</dbReference>
<evidence type="ECO:0000259" key="6">
    <source>
        <dbReference type="PROSITE" id="PS50850"/>
    </source>
</evidence>
<evidence type="ECO:0000256" key="1">
    <source>
        <dbReference type="ARBA" id="ARBA00004141"/>
    </source>
</evidence>
<dbReference type="InterPro" id="IPR036259">
    <property type="entry name" value="MFS_trans_sf"/>
</dbReference>
<keyword evidence="2 5" id="KW-0812">Transmembrane</keyword>
<dbReference type="InterPro" id="IPR049680">
    <property type="entry name" value="FLVCR1-2_SLC49-like"/>
</dbReference>
<dbReference type="AlphaFoldDB" id="A0A348B5J6"/>
<feature type="transmembrane region" description="Helical" evidence="5">
    <location>
        <begin position="45"/>
        <end position="68"/>
    </location>
</feature>
<feature type="transmembrane region" description="Helical" evidence="5">
    <location>
        <begin position="371"/>
        <end position="392"/>
    </location>
</feature>
<keyword evidence="3 5" id="KW-1133">Transmembrane helix</keyword>
<feature type="transmembrane region" description="Helical" evidence="5">
    <location>
        <begin position="75"/>
        <end position="93"/>
    </location>
</feature>
<organism evidence="7 9">
    <name type="scientific">Sulfodiicoccus acidiphilus</name>
    <dbReference type="NCBI Taxonomy" id="1670455"/>
    <lineage>
        <taxon>Archaea</taxon>
        <taxon>Thermoproteota</taxon>
        <taxon>Thermoprotei</taxon>
        <taxon>Sulfolobales</taxon>
        <taxon>Sulfolobaceae</taxon>
        <taxon>Sulfodiicoccus</taxon>
    </lineage>
</organism>
<dbReference type="PANTHER" id="PTHR10924:SF6">
    <property type="entry name" value="SOLUTE CARRIER FAMILY 49 MEMBER A3"/>
    <property type="match status" value="1"/>
</dbReference>
<proteinExistence type="predicted"/>
<accession>A0A348B5J6</accession>
<evidence type="ECO:0000256" key="3">
    <source>
        <dbReference type="ARBA" id="ARBA00022989"/>
    </source>
</evidence>
<evidence type="ECO:0000256" key="2">
    <source>
        <dbReference type="ARBA" id="ARBA00022692"/>
    </source>
</evidence>
<feature type="transmembrane region" description="Helical" evidence="5">
    <location>
        <begin position="305"/>
        <end position="323"/>
    </location>
</feature>
<protein>
    <recommendedName>
        <fullName evidence="6">Major facilitator superfamily (MFS) profile domain-containing protein</fullName>
    </recommendedName>
</protein>
<evidence type="ECO:0000313" key="7">
    <source>
        <dbReference type="EMBL" id="BBD73448.1"/>
    </source>
</evidence>
<dbReference type="InterPro" id="IPR020846">
    <property type="entry name" value="MFS_dom"/>
</dbReference>
<dbReference type="Proteomes" id="UP000616143">
    <property type="component" value="Unassembled WGS sequence"/>
</dbReference>
<dbReference type="Pfam" id="PF07690">
    <property type="entry name" value="MFS_1"/>
    <property type="match status" value="1"/>
</dbReference>
<dbReference type="RefSeq" id="WP_229768154.1">
    <property type="nucleotide sequence ID" value="NZ_AP018553.1"/>
</dbReference>
<dbReference type="GO" id="GO:0016020">
    <property type="term" value="C:membrane"/>
    <property type="evidence" value="ECO:0007669"/>
    <property type="project" value="UniProtKB-SubCell"/>
</dbReference>
<dbReference type="KEGG" id="sacd:HS1genome_1837"/>
<feature type="transmembrane region" description="Helical" evidence="5">
    <location>
        <begin position="344"/>
        <end position="365"/>
    </location>
</feature>
<sequence>MSSSYRWVVLGCYMVVAAVSQLLWLNFASITTPIVTDIFGVSEQLVGLLSATWPLIFIPFSVPAGLLTDARGFKAAVTLGASVMAFFSVLRILAGRDFFLLLAFQSAAGVGQPFVYAVISKLVTQWFPQGERGLATGLATIGQFAGLIAALVVTPLLVPTANFVEFQRMLALYGAVAVAGAVLFVLLAKERPSPEEEESVDLAELRKLLGSRSFLKLGALFFIGVGFFTGLLTWIESALVPRGIPVTESGTVAAAILVGGIVGSVVIPSLSDKVRRRKPFFLINFGVSAVALTVISLSYSLPVLLASSLVLGFFLISSLPIGLDYSSQIVGERLTGTAQSVMWLLAQVGAVVLIVAMGALANPSLFPKNPFLPSLVMVTLLDVSALGISFTLSEVGRVN</sequence>
<dbReference type="EMBL" id="BMQS01000006">
    <property type="protein sequence ID" value="GGT93034.1"/>
    <property type="molecule type" value="Genomic_DNA"/>
</dbReference>
<evidence type="ECO:0000313" key="9">
    <source>
        <dbReference type="Proteomes" id="UP000276741"/>
    </source>
</evidence>
<feature type="transmembrane region" description="Helical" evidence="5">
    <location>
        <begin position="7"/>
        <end position="25"/>
    </location>
</feature>
<feature type="transmembrane region" description="Helical" evidence="5">
    <location>
        <begin position="99"/>
        <end position="123"/>
    </location>
</feature>
<reference evidence="8" key="1">
    <citation type="journal article" date="2014" name="Int. J. Syst. Evol. Microbiol.">
        <title>Complete genome sequence of Corynebacterium casei LMG S-19264T (=DSM 44701T), isolated from a smear-ripened cheese.</title>
        <authorList>
            <consortium name="US DOE Joint Genome Institute (JGI-PGF)"/>
            <person name="Walter F."/>
            <person name="Albersmeier A."/>
            <person name="Kalinowski J."/>
            <person name="Ruckert C."/>
        </authorList>
    </citation>
    <scope>NUCLEOTIDE SEQUENCE</scope>
    <source>
        <strain evidence="8">JCM 31740</strain>
    </source>
</reference>
<dbReference type="PROSITE" id="PS50850">
    <property type="entry name" value="MFS"/>
    <property type="match status" value="1"/>
</dbReference>
<gene>
    <name evidence="8" type="ORF">GCM10007116_08580</name>
    <name evidence="7" type="ORF">HS1genome_1837</name>
</gene>
<name>A0A348B5J6_9CREN</name>
<evidence type="ECO:0000313" key="8">
    <source>
        <dbReference type="EMBL" id="GGT93034.1"/>
    </source>
</evidence>
<dbReference type="GeneID" id="38667314"/>
<feature type="transmembrane region" description="Helical" evidence="5">
    <location>
        <begin position="214"/>
        <end position="235"/>
    </location>
</feature>
<evidence type="ECO:0000256" key="4">
    <source>
        <dbReference type="ARBA" id="ARBA00023136"/>
    </source>
</evidence>
<feature type="transmembrane region" description="Helical" evidence="5">
    <location>
        <begin position="250"/>
        <end position="268"/>
    </location>
</feature>
<dbReference type="InterPro" id="IPR011701">
    <property type="entry name" value="MFS"/>
</dbReference>
<keyword evidence="4 5" id="KW-0472">Membrane</keyword>
<evidence type="ECO:0000256" key="5">
    <source>
        <dbReference type="SAM" id="Phobius"/>
    </source>
</evidence>
<dbReference type="PANTHER" id="PTHR10924">
    <property type="entry name" value="MAJOR FACILITATOR SUPERFAMILY PROTEIN-RELATED"/>
    <property type="match status" value="1"/>
</dbReference>